<organism evidence="2 3">
    <name type="scientific">Halalkalibacillus sediminis</name>
    <dbReference type="NCBI Taxonomy" id="2018042"/>
    <lineage>
        <taxon>Bacteria</taxon>
        <taxon>Bacillati</taxon>
        <taxon>Bacillota</taxon>
        <taxon>Bacilli</taxon>
        <taxon>Bacillales</taxon>
        <taxon>Bacillaceae</taxon>
        <taxon>Halalkalibacillus</taxon>
    </lineage>
</organism>
<keyword evidence="3" id="KW-1185">Reference proteome</keyword>
<keyword evidence="1" id="KW-1133">Transmembrane helix</keyword>
<dbReference type="EMBL" id="PJNH01000002">
    <property type="protein sequence ID" value="PKR77761.1"/>
    <property type="molecule type" value="Genomic_DNA"/>
</dbReference>
<protein>
    <submittedName>
        <fullName evidence="2">Uncharacterized protein</fullName>
    </submittedName>
</protein>
<dbReference type="OrthoDB" id="2971123at2"/>
<proteinExistence type="predicted"/>
<dbReference type="AlphaFoldDB" id="A0A2I0QTU4"/>
<comment type="caution">
    <text evidence="2">The sequence shown here is derived from an EMBL/GenBank/DDBJ whole genome shotgun (WGS) entry which is preliminary data.</text>
</comment>
<evidence type="ECO:0000256" key="1">
    <source>
        <dbReference type="SAM" id="Phobius"/>
    </source>
</evidence>
<feature type="transmembrane region" description="Helical" evidence="1">
    <location>
        <begin position="37"/>
        <end position="59"/>
    </location>
</feature>
<keyword evidence="1" id="KW-0472">Membrane</keyword>
<reference evidence="2 3" key="1">
    <citation type="submission" date="2017-06" db="EMBL/GenBank/DDBJ databases">
        <title>the draft geome sequence of Illustriluteabacillus marina B3227.</title>
        <authorList>
            <person name="He R.-H."/>
            <person name="Du Z.-J."/>
        </authorList>
    </citation>
    <scope>NUCLEOTIDE SEQUENCE [LARGE SCALE GENOMIC DNA]</scope>
    <source>
        <strain evidence="2 3">B3227</strain>
    </source>
</reference>
<feature type="transmembrane region" description="Helical" evidence="1">
    <location>
        <begin position="71"/>
        <end position="96"/>
    </location>
</feature>
<evidence type="ECO:0000313" key="2">
    <source>
        <dbReference type="EMBL" id="PKR77761.1"/>
    </source>
</evidence>
<dbReference type="Proteomes" id="UP000243524">
    <property type="component" value="Unassembled WGS sequence"/>
</dbReference>
<feature type="transmembrane region" description="Helical" evidence="1">
    <location>
        <begin position="7"/>
        <end position="25"/>
    </location>
</feature>
<sequence>MNKFTKWFIVSISLALIGLIIVFNVEEWARLSGEMNRNILLFGTLSTFILVLSSFYFLFKANFERVKAKIVISLFSSLFPITVFIMNGLMFTIYFIGK</sequence>
<gene>
    <name evidence="2" type="ORF">CEY16_07465</name>
</gene>
<dbReference type="RefSeq" id="WP_101331369.1">
    <property type="nucleotide sequence ID" value="NZ_PJNH01000002.1"/>
</dbReference>
<evidence type="ECO:0000313" key="3">
    <source>
        <dbReference type="Proteomes" id="UP000243524"/>
    </source>
</evidence>
<keyword evidence="1" id="KW-0812">Transmembrane</keyword>
<accession>A0A2I0QTU4</accession>
<name>A0A2I0QTU4_9BACI</name>